<dbReference type="EMBL" id="CACSLK010031729">
    <property type="protein sequence ID" value="CAA0840146.1"/>
    <property type="molecule type" value="Genomic_DNA"/>
</dbReference>
<organism evidence="2 3">
    <name type="scientific">Striga hermonthica</name>
    <name type="common">Purple witchweed</name>
    <name type="synonym">Buchnera hermonthica</name>
    <dbReference type="NCBI Taxonomy" id="68872"/>
    <lineage>
        <taxon>Eukaryota</taxon>
        <taxon>Viridiplantae</taxon>
        <taxon>Streptophyta</taxon>
        <taxon>Embryophyta</taxon>
        <taxon>Tracheophyta</taxon>
        <taxon>Spermatophyta</taxon>
        <taxon>Magnoliopsida</taxon>
        <taxon>eudicotyledons</taxon>
        <taxon>Gunneridae</taxon>
        <taxon>Pentapetalae</taxon>
        <taxon>asterids</taxon>
        <taxon>lamiids</taxon>
        <taxon>Lamiales</taxon>
        <taxon>Orobanchaceae</taxon>
        <taxon>Buchnereae</taxon>
        <taxon>Striga</taxon>
    </lineage>
</organism>
<dbReference type="Pfam" id="PF00665">
    <property type="entry name" value="rve"/>
    <property type="match status" value="1"/>
</dbReference>
<feature type="non-terminal residue" evidence="2">
    <location>
        <position position="1"/>
    </location>
</feature>
<sequence length="477" mass="52743">GVRFAIVAVDYFTKWAEAETLAMITEQKVVDFVWKSIICRFGVPNSIITDNGKQFEGKRLESLCEEYNIKHFFSSPYHPQSNGQVEAVNKLIKNGLKVRLDAAKGTWPEELPHVLWAYRTTTRTSTGETPFSLTYGSEAVVPVELGEPTYRVQHFTEEANSENMKANLDLLEEHRTRSELKNVAYKQRNERYINSKLKPRSFRVGDLVLKRVMGPDPGPLRPRWEGPFQIIKILPHGAYRIAHPDGTPHQYPWNAVNQLQTSSVGFSTFSPVPLLSPTSVPEDSRSKTCDSFILVTASIAPSGTEMRSSRGSVSFSTSSSAGVTTFTTSTSLSADLAFSSMYALTRLWVCSGVMSSKCCSTSTSANVERYTLSTLDREETPTSDLGSQTISGTRAAFLAFSGISIRDNMCGDFTDWKVVNHSSTTPSGTLTLAARSSSIDKKDFSNKEESSVPFSVALRPESCFFLDLFSTPDEAPT</sequence>
<dbReference type="InterPro" id="IPR012337">
    <property type="entry name" value="RNaseH-like_sf"/>
</dbReference>
<evidence type="ECO:0000313" key="3">
    <source>
        <dbReference type="Proteomes" id="UP001153555"/>
    </source>
</evidence>
<reference evidence="2" key="1">
    <citation type="submission" date="2019-12" db="EMBL/GenBank/DDBJ databases">
        <authorList>
            <person name="Scholes J."/>
        </authorList>
    </citation>
    <scope>NUCLEOTIDE SEQUENCE</scope>
</reference>
<dbReference type="PANTHER" id="PTHR48475:SF2">
    <property type="entry name" value="RIBONUCLEASE H"/>
    <property type="match status" value="1"/>
</dbReference>
<dbReference type="Gene3D" id="3.30.420.10">
    <property type="entry name" value="Ribonuclease H-like superfamily/Ribonuclease H"/>
    <property type="match status" value="1"/>
</dbReference>
<name>A0A9N7NXD3_STRHE</name>
<keyword evidence="3" id="KW-1185">Reference proteome</keyword>
<gene>
    <name evidence="2" type="ORF">SHERM_06571</name>
</gene>
<dbReference type="GO" id="GO:0003676">
    <property type="term" value="F:nucleic acid binding"/>
    <property type="evidence" value="ECO:0007669"/>
    <property type="project" value="InterPro"/>
</dbReference>
<dbReference type="InterPro" id="IPR001584">
    <property type="entry name" value="Integrase_cat-core"/>
</dbReference>
<evidence type="ECO:0000313" key="2">
    <source>
        <dbReference type="EMBL" id="CAA0840146.1"/>
    </source>
</evidence>
<feature type="non-terminal residue" evidence="2">
    <location>
        <position position="477"/>
    </location>
</feature>
<dbReference type="GO" id="GO:0015074">
    <property type="term" value="P:DNA integration"/>
    <property type="evidence" value="ECO:0007669"/>
    <property type="project" value="InterPro"/>
</dbReference>
<proteinExistence type="predicted"/>
<dbReference type="AlphaFoldDB" id="A0A9N7NXD3"/>
<dbReference type="Proteomes" id="UP001153555">
    <property type="component" value="Unassembled WGS sequence"/>
</dbReference>
<dbReference type="OrthoDB" id="1934939at2759"/>
<dbReference type="InterPro" id="IPR036397">
    <property type="entry name" value="RNaseH_sf"/>
</dbReference>
<dbReference type="PANTHER" id="PTHR48475">
    <property type="entry name" value="RIBONUCLEASE H"/>
    <property type="match status" value="1"/>
</dbReference>
<dbReference type="SUPFAM" id="SSF53098">
    <property type="entry name" value="Ribonuclease H-like"/>
    <property type="match status" value="1"/>
</dbReference>
<protein>
    <recommendedName>
        <fullName evidence="1">Integrase catalytic domain-containing protein</fullName>
    </recommendedName>
</protein>
<evidence type="ECO:0000259" key="1">
    <source>
        <dbReference type="PROSITE" id="PS50994"/>
    </source>
</evidence>
<accession>A0A9N7NXD3</accession>
<feature type="domain" description="Integrase catalytic" evidence="1">
    <location>
        <begin position="1"/>
        <end position="138"/>
    </location>
</feature>
<dbReference type="PROSITE" id="PS50994">
    <property type="entry name" value="INTEGRASE"/>
    <property type="match status" value="1"/>
</dbReference>
<comment type="caution">
    <text evidence="2">The sequence shown here is derived from an EMBL/GenBank/DDBJ whole genome shotgun (WGS) entry which is preliminary data.</text>
</comment>